<dbReference type="EMBL" id="FOOK01000025">
    <property type="protein sequence ID" value="SFG30416.1"/>
    <property type="molecule type" value="Genomic_DNA"/>
</dbReference>
<name>A0A1I2QXI8_9BACL</name>
<keyword evidence="2" id="KW-1185">Reference proteome</keyword>
<sequence length="93" mass="10633">MARPKNPRKREVQRMIIAVPKEMHEALRRIAEKKTNETNGVINYTISMVGREAFEQIIEKELGKGALDEIRKELVQKGEMSDPLAEGEISKND</sequence>
<organism evidence="1 2">
    <name type="scientific">Planifilum fulgidum</name>
    <dbReference type="NCBI Taxonomy" id="201973"/>
    <lineage>
        <taxon>Bacteria</taxon>
        <taxon>Bacillati</taxon>
        <taxon>Bacillota</taxon>
        <taxon>Bacilli</taxon>
        <taxon>Bacillales</taxon>
        <taxon>Thermoactinomycetaceae</taxon>
        <taxon>Planifilum</taxon>
    </lineage>
</organism>
<accession>A0A1I2QXI8</accession>
<dbReference type="Proteomes" id="UP000198661">
    <property type="component" value="Unassembled WGS sequence"/>
</dbReference>
<dbReference type="RefSeq" id="WP_092039724.1">
    <property type="nucleotide sequence ID" value="NZ_FOOK01000025.1"/>
</dbReference>
<protein>
    <submittedName>
        <fullName evidence="1">Uncharacterized protein</fullName>
    </submittedName>
</protein>
<proteinExistence type="predicted"/>
<evidence type="ECO:0000313" key="2">
    <source>
        <dbReference type="Proteomes" id="UP000198661"/>
    </source>
</evidence>
<gene>
    <name evidence="1" type="ORF">SAMN04488025_12539</name>
</gene>
<dbReference type="AlphaFoldDB" id="A0A1I2QXI8"/>
<evidence type="ECO:0000313" key="1">
    <source>
        <dbReference type="EMBL" id="SFG30416.1"/>
    </source>
</evidence>
<reference evidence="1 2" key="1">
    <citation type="submission" date="2016-10" db="EMBL/GenBank/DDBJ databases">
        <authorList>
            <person name="de Groot N.N."/>
        </authorList>
    </citation>
    <scope>NUCLEOTIDE SEQUENCE [LARGE SCALE GENOMIC DNA]</scope>
    <source>
        <strain evidence="1 2">DSM 44945</strain>
    </source>
</reference>